<keyword evidence="5" id="KW-1185">Reference proteome</keyword>
<dbReference type="Gene3D" id="3.30.700.10">
    <property type="entry name" value="Glycoprotein, Type 4 Pilin"/>
    <property type="match status" value="1"/>
</dbReference>
<dbReference type="InterPro" id="IPR012902">
    <property type="entry name" value="N_methyl_site"/>
</dbReference>
<evidence type="ECO:0000256" key="2">
    <source>
        <dbReference type="ARBA" id="ARBA00022481"/>
    </source>
</evidence>
<dbReference type="SUPFAM" id="SSF54523">
    <property type="entry name" value="Pili subunits"/>
    <property type="match status" value="1"/>
</dbReference>
<gene>
    <name evidence="4" type="ORF">NSCAC_1467</name>
</gene>
<dbReference type="Pfam" id="PF00114">
    <property type="entry name" value="Pilin"/>
    <property type="match status" value="1"/>
</dbReference>
<dbReference type="Pfam" id="PF07963">
    <property type="entry name" value="N_methyl"/>
    <property type="match status" value="1"/>
</dbReference>
<keyword evidence="3" id="KW-1133">Transmembrane helix</keyword>
<keyword evidence="3" id="KW-0812">Transmembrane</keyword>
<name>A0A7G1QB55_9GAMM</name>
<accession>A0A7G1QB55</accession>
<evidence type="ECO:0000256" key="1">
    <source>
        <dbReference type="ARBA" id="ARBA00005233"/>
    </source>
</evidence>
<dbReference type="NCBIfam" id="TIGR02532">
    <property type="entry name" value="IV_pilin_GFxxxE"/>
    <property type="match status" value="1"/>
</dbReference>
<reference evidence="4 5" key="1">
    <citation type="submission" date="2020-03" db="EMBL/GenBank/DDBJ databases">
        <authorList>
            <person name="Picone N."/>
        </authorList>
    </citation>
    <scope>NUCLEOTIDE SEQUENCE [LARGE SCALE GENOMIC DNA]</scope>
    <source>
        <strain evidence="4">NSCAC1</strain>
    </source>
</reference>
<dbReference type="AlphaFoldDB" id="A0A7G1QB55"/>
<dbReference type="KEGG" id="ntg:NSCAC_1467"/>
<evidence type="ECO:0000313" key="4">
    <source>
        <dbReference type="EMBL" id="CAB1277031.1"/>
    </source>
</evidence>
<organism evidence="4 5">
    <name type="scientific">Candidatus Nitrosacidococcus tergens</name>
    <dbReference type="NCBI Taxonomy" id="553981"/>
    <lineage>
        <taxon>Bacteria</taxon>
        <taxon>Pseudomonadati</taxon>
        <taxon>Pseudomonadota</taxon>
        <taxon>Gammaproteobacteria</taxon>
        <taxon>Chromatiales</taxon>
        <taxon>Chromatiaceae</taxon>
        <taxon>Candidatus Nitrosacidococcus</taxon>
    </lineage>
</organism>
<protein>
    <submittedName>
        <fullName evidence="4">Fimbrial protein</fullName>
    </submittedName>
</protein>
<dbReference type="InterPro" id="IPR001082">
    <property type="entry name" value="Pilin"/>
</dbReference>
<sequence>MIAIQIKNNTGFSLMEIMIGIAIVGILTGIALPQYQTYVAQTEVIRAVTEAKSLTPIVEMCIEHQYTTVAAGTACQNTFQGSNILVGNGNGIADLSTGEGAPTITINIDFTANISATLGGNATNVLNSSLVSLDRNSNGRWTCTFSGNVKYAPISCPVAAME</sequence>
<evidence type="ECO:0000313" key="5">
    <source>
        <dbReference type="Proteomes" id="UP000516072"/>
    </source>
</evidence>
<dbReference type="RefSeq" id="WP_269474121.1">
    <property type="nucleotide sequence ID" value="NZ_LR778175.1"/>
</dbReference>
<feature type="transmembrane region" description="Helical" evidence="3">
    <location>
        <begin position="12"/>
        <end position="32"/>
    </location>
</feature>
<evidence type="ECO:0000256" key="3">
    <source>
        <dbReference type="SAM" id="Phobius"/>
    </source>
</evidence>
<comment type="similarity">
    <text evidence="1">Belongs to the N-Me-Phe pilin family.</text>
</comment>
<dbReference type="GO" id="GO:0007155">
    <property type="term" value="P:cell adhesion"/>
    <property type="evidence" value="ECO:0007669"/>
    <property type="project" value="InterPro"/>
</dbReference>
<dbReference type="InterPro" id="IPR045584">
    <property type="entry name" value="Pilin-like"/>
</dbReference>
<keyword evidence="2" id="KW-0488">Methylation</keyword>
<dbReference type="Proteomes" id="UP000516072">
    <property type="component" value="Chromosome"/>
</dbReference>
<keyword evidence="3" id="KW-0472">Membrane</keyword>
<dbReference type="EMBL" id="LR778175">
    <property type="protein sequence ID" value="CAB1277031.1"/>
    <property type="molecule type" value="Genomic_DNA"/>
</dbReference>
<proteinExistence type="inferred from homology"/>
<dbReference type="GO" id="GO:0009289">
    <property type="term" value="C:pilus"/>
    <property type="evidence" value="ECO:0007669"/>
    <property type="project" value="InterPro"/>
</dbReference>